<evidence type="ECO:0000256" key="1">
    <source>
        <dbReference type="SAM" id="MobiDB-lite"/>
    </source>
</evidence>
<organism evidence="3 4">
    <name type="scientific">Streptococcus cristatus</name>
    <dbReference type="NCBI Taxonomy" id="45634"/>
    <lineage>
        <taxon>Bacteria</taxon>
        <taxon>Bacillati</taxon>
        <taxon>Bacillota</taxon>
        <taxon>Bacilli</taxon>
        <taxon>Lactobacillales</taxon>
        <taxon>Streptococcaceae</taxon>
        <taxon>Streptococcus</taxon>
    </lineage>
</organism>
<proteinExistence type="predicted"/>
<name>A0A3R9TAF8_STRCR</name>
<feature type="domain" description="Treble clef zinc finger" evidence="2">
    <location>
        <begin position="110"/>
        <end position="165"/>
    </location>
</feature>
<dbReference type="InterPro" id="IPR025487">
    <property type="entry name" value="DUF4379"/>
</dbReference>
<gene>
    <name evidence="3" type="ORF">D8790_05150</name>
</gene>
<feature type="region of interest" description="Disordered" evidence="1">
    <location>
        <begin position="1"/>
        <end position="46"/>
    </location>
</feature>
<dbReference type="Pfam" id="PF14311">
    <property type="entry name" value="DUF4379"/>
    <property type="match status" value="2"/>
</dbReference>
<sequence>MVQSLDKTRQDKTRQDKTRQDKTRQDKTRQDKTRQDKTRQDKTRQDKTRQVINDLVSWVCPCCGIEFDCSPKEMILRTELGNWNFQTCPNFCEWVTSIFKNNAFHNEPILVEEWSEKNKMPIFLAQTDIETKKYWWCCSNCHGEYLCSIPRRREVKNSCPYCSNKEPLKGLNTLLDLYPDLNSMWNVENNVSTEEIVIDTKSNKRYLWHCNTCYCNFREKLNVVLERYLKSNPPSTDNVCPNCTDQIIPAVQNNLKETHPHLMSEWDYLNNILLANPERVTGKSLIRVWWKCQNNPNHRYKKLIRERVLFEKRNMEPCIICKGRRRKREHFVPFK</sequence>
<evidence type="ECO:0000313" key="3">
    <source>
        <dbReference type="EMBL" id="RSJ96299.1"/>
    </source>
</evidence>
<evidence type="ECO:0000313" key="4">
    <source>
        <dbReference type="Proteomes" id="UP000278843"/>
    </source>
</evidence>
<comment type="caution">
    <text evidence="3">The sequence shown here is derived from an EMBL/GenBank/DDBJ whole genome shotgun (WGS) entry which is preliminary data.</text>
</comment>
<dbReference type="EMBL" id="RJPU01000002">
    <property type="protein sequence ID" value="RSJ96299.1"/>
    <property type="molecule type" value="Genomic_DNA"/>
</dbReference>
<dbReference type="AlphaFoldDB" id="A0A3R9TAF8"/>
<dbReference type="PANTHER" id="PTHR37317:SF1">
    <property type="entry name" value="ZINC-RIBBON DOMAIN-CONTAINING PROTEIN-RELATED"/>
    <property type="match status" value="1"/>
</dbReference>
<feature type="domain" description="Treble clef zinc finger" evidence="2">
    <location>
        <begin position="262"/>
        <end position="324"/>
    </location>
</feature>
<reference evidence="3 4" key="1">
    <citation type="submission" date="2018-11" db="EMBL/GenBank/DDBJ databases">
        <title>Species Designations Belie Phenotypic and Genotypic Heterogeneity in Oral Streptococci.</title>
        <authorList>
            <person name="Velsko I."/>
        </authorList>
    </citation>
    <scope>NUCLEOTIDE SEQUENCE [LARGE SCALE GENOMIC DNA]</scope>
    <source>
        <strain evidence="3 4">BCC13</strain>
    </source>
</reference>
<dbReference type="Proteomes" id="UP000278843">
    <property type="component" value="Unassembled WGS sequence"/>
</dbReference>
<accession>A0A3R9TAF8</accession>
<protein>
    <recommendedName>
        <fullName evidence="2">Treble clef zinc finger domain-containing protein</fullName>
    </recommendedName>
</protein>
<dbReference type="PANTHER" id="PTHR37317">
    <property type="entry name" value="BLR8090 PROTEIN"/>
    <property type="match status" value="1"/>
</dbReference>
<evidence type="ECO:0000259" key="2">
    <source>
        <dbReference type="Pfam" id="PF14311"/>
    </source>
</evidence>